<dbReference type="EC" id="2.7.2.11" evidence="8"/>
<keyword evidence="5 8" id="KW-0547">Nucleotide-binding</keyword>
<feature type="binding site" evidence="8">
    <location>
        <begin position="167"/>
        <end position="168"/>
    </location>
    <ligand>
        <name>ATP</name>
        <dbReference type="ChEBI" id="CHEBI:30616"/>
    </ligand>
</feature>
<name>A0A540V998_9CHLR</name>
<feature type="binding site" evidence="8">
    <location>
        <position position="48"/>
    </location>
    <ligand>
        <name>substrate</name>
    </ligand>
</feature>
<keyword evidence="2 8" id="KW-0028">Amino-acid biosynthesis</keyword>
<dbReference type="InterPro" id="IPR005715">
    <property type="entry name" value="Glu_5kinase/COase_Synthase"/>
</dbReference>
<dbReference type="PIRSF" id="PIRSF000729">
    <property type="entry name" value="GK"/>
    <property type="match status" value="1"/>
</dbReference>
<dbReference type="FunFam" id="2.30.130.10:FF:000007">
    <property type="entry name" value="Glutamate 5-kinase"/>
    <property type="match status" value="1"/>
</dbReference>
<dbReference type="GO" id="GO:0003723">
    <property type="term" value="F:RNA binding"/>
    <property type="evidence" value="ECO:0007669"/>
    <property type="project" value="InterPro"/>
</dbReference>
<protein>
    <recommendedName>
        <fullName evidence="8">Glutamate 5-kinase</fullName>
        <ecNumber evidence="8">2.7.2.11</ecNumber>
    </recommendedName>
    <alternativeName>
        <fullName evidence="8">Gamma-glutamyl kinase</fullName>
        <shortName evidence="8">GK</shortName>
    </alternativeName>
</protein>
<dbReference type="Pfam" id="PF00696">
    <property type="entry name" value="AA_kinase"/>
    <property type="match status" value="1"/>
</dbReference>
<dbReference type="PRINTS" id="PR00474">
    <property type="entry name" value="GLU5KINASE"/>
</dbReference>
<organism evidence="10 11">
    <name type="scientific">Litorilinea aerophila</name>
    <dbReference type="NCBI Taxonomy" id="1204385"/>
    <lineage>
        <taxon>Bacteria</taxon>
        <taxon>Bacillati</taxon>
        <taxon>Chloroflexota</taxon>
        <taxon>Caldilineae</taxon>
        <taxon>Caldilineales</taxon>
        <taxon>Caldilineaceae</taxon>
        <taxon>Litorilinea</taxon>
    </lineage>
</organism>
<dbReference type="InterPro" id="IPR019797">
    <property type="entry name" value="Glutamate_5-kinase_CS"/>
</dbReference>
<dbReference type="PANTHER" id="PTHR43654">
    <property type="entry name" value="GLUTAMATE 5-KINASE"/>
    <property type="match status" value="1"/>
</dbReference>
<dbReference type="Gene3D" id="2.30.130.10">
    <property type="entry name" value="PUA domain"/>
    <property type="match status" value="1"/>
</dbReference>
<dbReference type="PANTHER" id="PTHR43654:SF1">
    <property type="entry name" value="ISOPENTENYL PHOSPHATE KINASE"/>
    <property type="match status" value="1"/>
</dbReference>
<dbReference type="InterPro" id="IPR001048">
    <property type="entry name" value="Asp/Glu/Uridylate_kinase"/>
</dbReference>
<dbReference type="CDD" id="cd21157">
    <property type="entry name" value="PUA_G5K"/>
    <property type="match status" value="1"/>
</dbReference>
<dbReference type="NCBIfam" id="TIGR01027">
    <property type="entry name" value="proB"/>
    <property type="match status" value="1"/>
</dbReference>
<dbReference type="AlphaFoldDB" id="A0A540V998"/>
<dbReference type="SUPFAM" id="SSF88697">
    <property type="entry name" value="PUA domain-like"/>
    <property type="match status" value="1"/>
</dbReference>
<dbReference type="Gene3D" id="3.40.1160.10">
    <property type="entry name" value="Acetylglutamate kinase-like"/>
    <property type="match status" value="2"/>
</dbReference>
<dbReference type="GO" id="GO:0005524">
    <property type="term" value="F:ATP binding"/>
    <property type="evidence" value="ECO:0007669"/>
    <property type="project" value="UniProtKB-KW"/>
</dbReference>
<dbReference type="SUPFAM" id="SSF53633">
    <property type="entry name" value="Carbamate kinase-like"/>
    <property type="match status" value="1"/>
</dbReference>
<dbReference type="CDD" id="cd04242">
    <property type="entry name" value="AAK_G5K_ProB"/>
    <property type="match status" value="1"/>
</dbReference>
<dbReference type="InterPro" id="IPR011529">
    <property type="entry name" value="Glu_5kinase"/>
</dbReference>
<comment type="function">
    <text evidence="8">Catalyzes the transfer of a phosphate group to glutamate to form L-glutamate 5-phosphate.</text>
</comment>
<dbReference type="OrthoDB" id="9804434at2"/>
<accession>A0A540V998</accession>
<evidence type="ECO:0000256" key="8">
    <source>
        <dbReference type="HAMAP-Rule" id="MF_00456"/>
    </source>
</evidence>
<feature type="binding site" evidence="8">
    <location>
        <position position="147"/>
    </location>
    <ligand>
        <name>substrate</name>
    </ligand>
</feature>
<dbReference type="FunFam" id="3.40.1160.10:FF:000006">
    <property type="entry name" value="Glutamate 5-kinase"/>
    <property type="match status" value="1"/>
</dbReference>
<dbReference type="SMART" id="SM00359">
    <property type="entry name" value="PUA"/>
    <property type="match status" value="1"/>
</dbReference>
<dbReference type="InterPro" id="IPR015947">
    <property type="entry name" value="PUA-like_sf"/>
</dbReference>
<evidence type="ECO:0000256" key="7">
    <source>
        <dbReference type="ARBA" id="ARBA00022840"/>
    </source>
</evidence>
<dbReference type="PROSITE" id="PS00902">
    <property type="entry name" value="GLUTAMATE_5_KINASE"/>
    <property type="match status" value="1"/>
</dbReference>
<gene>
    <name evidence="8 10" type="primary">proB</name>
    <name evidence="10" type="ORF">FKZ61_22195</name>
</gene>
<dbReference type="Proteomes" id="UP000317371">
    <property type="component" value="Unassembled WGS sequence"/>
</dbReference>
<evidence type="ECO:0000313" key="10">
    <source>
        <dbReference type="EMBL" id="TQE93265.1"/>
    </source>
</evidence>
<evidence type="ECO:0000256" key="5">
    <source>
        <dbReference type="ARBA" id="ARBA00022741"/>
    </source>
</evidence>
<dbReference type="EMBL" id="VIGC01000044">
    <property type="protein sequence ID" value="TQE93265.1"/>
    <property type="molecule type" value="Genomic_DNA"/>
</dbReference>
<proteinExistence type="inferred from homology"/>
<keyword evidence="1 8" id="KW-0963">Cytoplasm</keyword>
<dbReference type="InParanoid" id="A0A540V998"/>
<dbReference type="InterPro" id="IPR036974">
    <property type="entry name" value="PUA_sf"/>
</dbReference>
<keyword evidence="3 8" id="KW-0641">Proline biosynthesis</keyword>
<comment type="caution">
    <text evidence="8">Lacks conserved residue(s) required for the propagation of feature annotation.</text>
</comment>
<comment type="subcellular location">
    <subcellularLocation>
        <location evidence="8">Cytoplasm</location>
    </subcellularLocation>
</comment>
<evidence type="ECO:0000256" key="4">
    <source>
        <dbReference type="ARBA" id="ARBA00022679"/>
    </source>
</evidence>
<dbReference type="Pfam" id="PF01472">
    <property type="entry name" value="PUA"/>
    <property type="match status" value="1"/>
</dbReference>
<evidence type="ECO:0000256" key="6">
    <source>
        <dbReference type="ARBA" id="ARBA00022777"/>
    </source>
</evidence>
<dbReference type="InterPro" id="IPR002478">
    <property type="entry name" value="PUA"/>
</dbReference>
<evidence type="ECO:0000313" key="11">
    <source>
        <dbReference type="Proteomes" id="UP000317371"/>
    </source>
</evidence>
<dbReference type="UniPathway" id="UPA00098">
    <property type="reaction ID" value="UER00359"/>
</dbReference>
<dbReference type="GO" id="GO:0004349">
    <property type="term" value="F:glutamate 5-kinase activity"/>
    <property type="evidence" value="ECO:0007669"/>
    <property type="project" value="UniProtKB-UniRule"/>
</dbReference>
<feature type="binding site" evidence="8">
    <location>
        <position position="135"/>
    </location>
    <ligand>
        <name>substrate</name>
    </ligand>
</feature>
<dbReference type="HAMAP" id="MF_00456">
    <property type="entry name" value="ProB"/>
    <property type="match status" value="1"/>
</dbReference>
<dbReference type="InterPro" id="IPR036393">
    <property type="entry name" value="AceGlu_kinase-like_sf"/>
</dbReference>
<reference evidence="10 11" key="1">
    <citation type="submission" date="2019-06" db="EMBL/GenBank/DDBJ databases">
        <title>Genome sequence of Litorilinea aerophila BAA-2444.</title>
        <authorList>
            <person name="Maclea K.S."/>
            <person name="Maurais E.G."/>
            <person name="Iannazzi L.C."/>
        </authorList>
    </citation>
    <scope>NUCLEOTIDE SEQUENCE [LARGE SCALE GENOMIC DNA]</scope>
    <source>
        <strain evidence="10 11">ATCC BAA-2444</strain>
    </source>
</reference>
<comment type="catalytic activity">
    <reaction evidence="8">
        <text>L-glutamate + ATP = L-glutamyl 5-phosphate + ADP</text>
        <dbReference type="Rhea" id="RHEA:14877"/>
        <dbReference type="ChEBI" id="CHEBI:29985"/>
        <dbReference type="ChEBI" id="CHEBI:30616"/>
        <dbReference type="ChEBI" id="CHEBI:58274"/>
        <dbReference type="ChEBI" id="CHEBI:456216"/>
        <dbReference type="EC" id="2.7.2.11"/>
    </reaction>
</comment>
<feature type="domain" description="PUA" evidence="9">
    <location>
        <begin position="275"/>
        <end position="358"/>
    </location>
</feature>
<dbReference type="GO" id="GO:0005829">
    <property type="term" value="C:cytosol"/>
    <property type="evidence" value="ECO:0007669"/>
    <property type="project" value="TreeGrafter"/>
</dbReference>
<dbReference type="InterPro" id="IPR001057">
    <property type="entry name" value="Glu/AcGlu_kinase"/>
</dbReference>
<evidence type="ECO:0000256" key="3">
    <source>
        <dbReference type="ARBA" id="ARBA00022650"/>
    </source>
</evidence>
<dbReference type="PROSITE" id="PS50890">
    <property type="entry name" value="PUA"/>
    <property type="match status" value="1"/>
</dbReference>
<comment type="caution">
    <text evidence="10">The sequence shown here is derived from an EMBL/GenBank/DDBJ whole genome shotgun (WGS) entry which is preliminary data.</text>
</comment>
<feature type="binding site" evidence="8">
    <location>
        <position position="8"/>
    </location>
    <ligand>
        <name>ATP</name>
        <dbReference type="ChEBI" id="CHEBI:30616"/>
    </ligand>
</feature>
<sequence>MYKRIVVKLGTSVLTGGTRQLDRPRMVELVRQCAELYHQGLDIVICTSGAVAAGRAHLNFPDLPPTIVSKQLLAAVGQTRLMLLWERFFDIYGIHVGQILLTRADVEDRQRYLNARDTFSALLEHRIVPVVNENDAVATEEIKVGDNDNLSALVATLVHADLLLILTDQPGLFTADPRVDPNAQLISEVHRIDPALRAHARGSSSGLGVGGMVTKLEAANIARHAGADVVIASGSGPGVIIRAAQGEPVGTRFPALESRPESRKRWILAGPKPAGTLVIDQGAVQAVCQQGRSLLPAGIIRVEGTFTRGDTVTVVDAAYNELARGLVAYDSADLSRIAGSRSHEIAERLGYTYGDEAIHRNNLVLLTD</sequence>
<comment type="pathway">
    <text evidence="8">Amino-acid biosynthesis; L-proline biosynthesis; L-glutamate 5-semialdehyde from L-glutamate: step 1/2.</text>
</comment>
<comment type="similarity">
    <text evidence="8">Belongs to the glutamate 5-kinase family.</text>
</comment>
<evidence type="ECO:0000256" key="1">
    <source>
        <dbReference type="ARBA" id="ARBA00022490"/>
    </source>
</evidence>
<dbReference type="FunCoup" id="A0A540V998">
    <property type="interactions" value="350"/>
</dbReference>
<evidence type="ECO:0000256" key="2">
    <source>
        <dbReference type="ARBA" id="ARBA00022605"/>
    </source>
</evidence>
<dbReference type="RefSeq" id="WP_141612363.1">
    <property type="nucleotide sequence ID" value="NZ_VIGC02000044.1"/>
</dbReference>
<dbReference type="GO" id="GO:0055129">
    <property type="term" value="P:L-proline biosynthetic process"/>
    <property type="evidence" value="ECO:0007669"/>
    <property type="project" value="UniProtKB-UniRule"/>
</dbReference>
<keyword evidence="4 8" id="KW-0808">Transferase</keyword>
<dbReference type="InterPro" id="IPR041739">
    <property type="entry name" value="G5K_ProB"/>
</dbReference>
<keyword evidence="11" id="KW-1185">Reference proteome</keyword>
<keyword evidence="7 8" id="KW-0067">ATP-binding</keyword>
<evidence type="ECO:0000259" key="9">
    <source>
        <dbReference type="SMART" id="SM00359"/>
    </source>
</evidence>
<keyword evidence="6 8" id="KW-0418">Kinase</keyword>